<accession>A0ABS8DJC4</accession>
<keyword evidence="1" id="KW-1133">Transmembrane helix</keyword>
<name>A0ABS8DJC4_9FIRM</name>
<dbReference type="PANTHER" id="PTHR40076">
    <property type="entry name" value="MEMBRANE PROTEIN-RELATED"/>
    <property type="match status" value="1"/>
</dbReference>
<keyword evidence="3" id="KW-1185">Reference proteome</keyword>
<feature type="transmembrane region" description="Helical" evidence="1">
    <location>
        <begin position="529"/>
        <end position="553"/>
    </location>
</feature>
<feature type="transmembrane region" description="Helical" evidence="1">
    <location>
        <begin position="202"/>
        <end position="225"/>
    </location>
</feature>
<sequence length="611" mass="69634">MKPRKHIKKAARRSLKKHYLIFVVVCIVAAYMGSEFTNSLNMLNITPSEEQEAVPPADETQGEVRGGVVVKQSGLVDVLMDALAGDENKEASAEKNKIQNTDNKNAILGRSRGVFAMAVNAVTSGSIYVTLITAVSSMIGSRDLAVLLLIAIGMLLMFAFWFFIKNIVKVVSRRIFLEGRTYEAVPIKRFLFLLRVKKWKKAACTMFLVFLYQMLWDLTIIGGIIKYFSYFMVPYIVAENPDIRARDAIKLSRNMMKGHKWECFVLSISFIGWNFLGIITLGLSDIFYTNPYKICTYCEYYEHIRELAREQKIENAGLLNDRYLFEKPEPEVISAVYLDVNTVLSKPPKELKELKGFRKFIAEWFGVILLNTKAEQEYEKSQAERIRIHELKQETEGKAYPGRLYPIPETEKRRRVESLYYMRHYTIWSLILLFFSFAFIGWVWEVSLHLVSDGVFVNRGVLHGPWLPIYGTGGVLILVVLNKLRAHPALEFVCTVVLCGIVEYSTSYYLEMAHDGKKWWDYTGYFLNINGRVCAEGLLVFGIGGMAIVYLLAPLLDNHIKKIKTGILIPICVVLVMTFLADQVYSGKHPNVGKGITDYQSRAAVLRTITL</sequence>
<protein>
    <submittedName>
        <fullName evidence="2">DUF975 family protein</fullName>
    </submittedName>
</protein>
<dbReference type="PANTHER" id="PTHR40076:SF1">
    <property type="entry name" value="MEMBRANE PROTEIN"/>
    <property type="match status" value="1"/>
</dbReference>
<dbReference type="Proteomes" id="UP001299546">
    <property type="component" value="Unassembled WGS sequence"/>
</dbReference>
<comment type="caution">
    <text evidence="2">The sequence shown here is derived from an EMBL/GenBank/DDBJ whole genome shotgun (WGS) entry which is preliminary data.</text>
</comment>
<feature type="transmembrane region" description="Helical" evidence="1">
    <location>
        <begin position="565"/>
        <end position="585"/>
    </location>
</feature>
<dbReference type="RefSeq" id="WP_066735617.1">
    <property type="nucleotide sequence ID" value="NZ_JAJCIQ010000012.1"/>
</dbReference>
<dbReference type="Pfam" id="PF06541">
    <property type="entry name" value="ABC_trans_CmpB"/>
    <property type="match status" value="1"/>
</dbReference>
<dbReference type="InterPro" id="IPR010540">
    <property type="entry name" value="CmpB_TMEM229"/>
</dbReference>
<dbReference type="InterPro" id="IPR010380">
    <property type="entry name" value="DUF975"/>
</dbReference>
<keyword evidence="1" id="KW-0812">Transmembrane</keyword>
<dbReference type="EMBL" id="JAJCIS010000012">
    <property type="protein sequence ID" value="MCB7388536.1"/>
    <property type="molecule type" value="Genomic_DNA"/>
</dbReference>
<evidence type="ECO:0000256" key="1">
    <source>
        <dbReference type="SAM" id="Phobius"/>
    </source>
</evidence>
<evidence type="ECO:0000313" key="3">
    <source>
        <dbReference type="Proteomes" id="UP001299546"/>
    </source>
</evidence>
<feature type="transmembrane region" description="Helical" evidence="1">
    <location>
        <begin position="464"/>
        <end position="482"/>
    </location>
</feature>
<evidence type="ECO:0000313" key="2">
    <source>
        <dbReference type="EMBL" id="MCB7388536.1"/>
    </source>
</evidence>
<feature type="transmembrane region" description="Helical" evidence="1">
    <location>
        <begin position="264"/>
        <end position="283"/>
    </location>
</feature>
<organism evidence="2 3">
    <name type="scientific">Bariatricus massiliensis</name>
    <dbReference type="NCBI Taxonomy" id="1745713"/>
    <lineage>
        <taxon>Bacteria</taxon>
        <taxon>Bacillati</taxon>
        <taxon>Bacillota</taxon>
        <taxon>Clostridia</taxon>
        <taxon>Lachnospirales</taxon>
        <taxon>Lachnospiraceae</taxon>
        <taxon>Bariatricus</taxon>
    </lineage>
</organism>
<dbReference type="Pfam" id="PF06161">
    <property type="entry name" value="DUF975"/>
    <property type="match status" value="1"/>
</dbReference>
<reference evidence="2 3" key="1">
    <citation type="submission" date="2021-10" db="EMBL/GenBank/DDBJ databases">
        <title>Collection of gut derived symbiotic bacterial strains cultured from healthy donors.</title>
        <authorList>
            <person name="Lin H."/>
            <person name="Littmann E."/>
            <person name="Kohout C."/>
            <person name="Pamer E.G."/>
        </authorList>
    </citation>
    <scope>NUCLEOTIDE SEQUENCE [LARGE SCALE GENOMIC DNA]</scope>
    <source>
        <strain evidence="2 3">DFI.1.165</strain>
    </source>
</reference>
<gene>
    <name evidence="2" type="ORF">LIZ65_14705</name>
</gene>
<proteinExistence type="predicted"/>
<keyword evidence="1" id="KW-0472">Membrane</keyword>
<feature type="transmembrane region" description="Helical" evidence="1">
    <location>
        <begin position="425"/>
        <end position="444"/>
    </location>
</feature>
<feature type="transmembrane region" description="Helical" evidence="1">
    <location>
        <begin position="144"/>
        <end position="164"/>
    </location>
</feature>
<feature type="transmembrane region" description="Helical" evidence="1">
    <location>
        <begin position="489"/>
        <end position="509"/>
    </location>
</feature>